<dbReference type="CDD" id="cd20030">
    <property type="entry name" value="FH_FOXN1-like"/>
    <property type="match status" value="1"/>
</dbReference>
<feature type="region of interest" description="Disordered" evidence="7">
    <location>
        <begin position="355"/>
        <end position="375"/>
    </location>
</feature>
<dbReference type="InterPro" id="IPR049624">
    <property type="entry name" value="FOXN1_4"/>
</dbReference>
<gene>
    <name evidence="9" type="ORF">ACJMK2_020926</name>
</gene>
<protein>
    <recommendedName>
        <fullName evidence="8">Fork-head domain-containing protein</fullName>
    </recommendedName>
</protein>
<evidence type="ECO:0000256" key="7">
    <source>
        <dbReference type="SAM" id="MobiDB-lite"/>
    </source>
</evidence>
<evidence type="ECO:0000256" key="4">
    <source>
        <dbReference type="ARBA" id="ARBA00023163"/>
    </source>
</evidence>
<dbReference type="Pfam" id="PF00250">
    <property type="entry name" value="Forkhead"/>
    <property type="match status" value="1"/>
</dbReference>
<dbReference type="InterPro" id="IPR018247">
    <property type="entry name" value="EF_Hand_1_Ca_BS"/>
</dbReference>
<evidence type="ECO:0000256" key="6">
    <source>
        <dbReference type="PROSITE-ProRule" id="PRU00089"/>
    </source>
</evidence>
<dbReference type="InterPro" id="IPR001766">
    <property type="entry name" value="Fork_head_dom"/>
</dbReference>
<dbReference type="InterPro" id="IPR036390">
    <property type="entry name" value="WH_DNA-bd_sf"/>
</dbReference>
<dbReference type="PROSITE" id="PS00018">
    <property type="entry name" value="EF_HAND_1"/>
    <property type="match status" value="1"/>
</dbReference>
<evidence type="ECO:0000256" key="2">
    <source>
        <dbReference type="ARBA" id="ARBA00023015"/>
    </source>
</evidence>
<evidence type="ECO:0000256" key="3">
    <source>
        <dbReference type="ARBA" id="ARBA00023125"/>
    </source>
</evidence>
<dbReference type="PROSITE" id="PS50039">
    <property type="entry name" value="FORK_HEAD_3"/>
    <property type="match status" value="1"/>
</dbReference>
<dbReference type="PANTHER" id="PTHR46721:SF3">
    <property type="entry name" value="FORKHEAD BOX N1"/>
    <property type="match status" value="1"/>
</dbReference>
<organism evidence="9 10">
    <name type="scientific">Sinanodonta woodiana</name>
    <name type="common">Chinese pond mussel</name>
    <name type="synonym">Anodonta woodiana</name>
    <dbReference type="NCBI Taxonomy" id="1069815"/>
    <lineage>
        <taxon>Eukaryota</taxon>
        <taxon>Metazoa</taxon>
        <taxon>Spiralia</taxon>
        <taxon>Lophotrochozoa</taxon>
        <taxon>Mollusca</taxon>
        <taxon>Bivalvia</taxon>
        <taxon>Autobranchia</taxon>
        <taxon>Heteroconchia</taxon>
        <taxon>Palaeoheterodonta</taxon>
        <taxon>Unionida</taxon>
        <taxon>Unionoidea</taxon>
        <taxon>Unionidae</taxon>
        <taxon>Unioninae</taxon>
        <taxon>Sinanodonta</taxon>
    </lineage>
</organism>
<evidence type="ECO:0000256" key="5">
    <source>
        <dbReference type="ARBA" id="ARBA00023242"/>
    </source>
</evidence>
<feature type="compositionally biased region" description="Polar residues" evidence="7">
    <location>
        <begin position="508"/>
        <end position="520"/>
    </location>
</feature>
<dbReference type="Proteomes" id="UP001634394">
    <property type="component" value="Unassembled WGS sequence"/>
</dbReference>
<evidence type="ECO:0000259" key="8">
    <source>
        <dbReference type="PROSITE" id="PS50039"/>
    </source>
</evidence>
<dbReference type="InterPro" id="IPR036388">
    <property type="entry name" value="WH-like_DNA-bd_sf"/>
</dbReference>
<feature type="region of interest" description="Disordered" evidence="7">
    <location>
        <begin position="494"/>
        <end position="520"/>
    </location>
</feature>
<keyword evidence="3 6" id="KW-0238">DNA-binding</keyword>
<dbReference type="AlphaFoldDB" id="A0ABD3U2A5"/>
<dbReference type="EMBL" id="JBJQND010000017">
    <property type="protein sequence ID" value="KAL3842956.1"/>
    <property type="molecule type" value="Genomic_DNA"/>
</dbReference>
<dbReference type="SUPFAM" id="SSF46785">
    <property type="entry name" value="Winged helix' DNA-binding domain"/>
    <property type="match status" value="1"/>
</dbReference>
<feature type="domain" description="Fork-head" evidence="8">
    <location>
        <begin position="236"/>
        <end position="334"/>
    </location>
</feature>
<proteinExistence type="predicted"/>
<comment type="caution">
    <text evidence="9">The sequence shown here is derived from an EMBL/GenBank/DDBJ whole genome shotgun (WGS) entry which is preliminary data.</text>
</comment>
<dbReference type="PRINTS" id="PR00053">
    <property type="entry name" value="FORKHEAD"/>
</dbReference>
<dbReference type="SMART" id="SM00339">
    <property type="entry name" value="FH"/>
    <property type="match status" value="1"/>
</dbReference>
<reference evidence="9 10" key="1">
    <citation type="submission" date="2024-11" db="EMBL/GenBank/DDBJ databases">
        <title>Chromosome-level genome assembly of the freshwater bivalve Anodonta woodiana.</title>
        <authorList>
            <person name="Chen X."/>
        </authorList>
    </citation>
    <scope>NUCLEOTIDE SEQUENCE [LARGE SCALE GENOMIC DNA]</scope>
    <source>
        <strain evidence="9">MN2024</strain>
        <tissue evidence="9">Gills</tissue>
    </source>
</reference>
<keyword evidence="5 6" id="KW-0539">Nucleus</keyword>
<evidence type="ECO:0000256" key="1">
    <source>
        <dbReference type="ARBA" id="ARBA00022473"/>
    </source>
</evidence>
<keyword evidence="1" id="KW-0217">Developmental protein</keyword>
<dbReference type="GO" id="GO:0003677">
    <property type="term" value="F:DNA binding"/>
    <property type="evidence" value="ECO:0007669"/>
    <property type="project" value="UniProtKB-UniRule"/>
</dbReference>
<comment type="subcellular location">
    <subcellularLocation>
        <location evidence="6">Nucleus</location>
    </subcellularLocation>
</comment>
<feature type="DNA-binding region" description="Fork-head" evidence="6">
    <location>
        <begin position="236"/>
        <end position="334"/>
    </location>
</feature>
<dbReference type="GO" id="GO:0005634">
    <property type="term" value="C:nucleus"/>
    <property type="evidence" value="ECO:0007669"/>
    <property type="project" value="UniProtKB-SubCell"/>
</dbReference>
<evidence type="ECO:0000313" key="9">
    <source>
        <dbReference type="EMBL" id="KAL3842956.1"/>
    </source>
</evidence>
<name>A0ABD3U2A5_SINWO</name>
<dbReference type="PANTHER" id="PTHR46721">
    <property type="entry name" value="FORKHEAD BOX PROTEIN N1"/>
    <property type="match status" value="1"/>
</dbReference>
<keyword evidence="10" id="KW-1185">Reference proteome</keyword>
<dbReference type="Gene3D" id="1.10.10.10">
    <property type="entry name" value="Winged helix-like DNA-binding domain superfamily/Winged helix DNA-binding domain"/>
    <property type="match status" value="1"/>
</dbReference>
<keyword evidence="2" id="KW-0805">Transcription regulation</keyword>
<keyword evidence="4" id="KW-0804">Transcription</keyword>
<evidence type="ECO:0000313" key="10">
    <source>
        <dbReference type="Proteomes" id="UP001634394"/>
    </source>
</evidence>
<accession>A0ABD3U2A5</accession>
<dbReference type="InterPro" id="IPR030456">
    <property type="entry name" value="TF_fork_head_CS_2"/>
</dbReference>
<sequence length="520" mass="57196">MTAMEFCPSDFDHMPSNFLDMIENDVQSHLMDVDNLHSEKSNDMIFSPGLEQGGMQTSHLQVDYEQENWFQNLQWSDISKIPQSLLDASNEVENNNPNLLVNPQTGLPVPPNQQKNGQLNQLTLRNGLLSGSVKLLNTQGAVLNTSHQQMYVAVPAIGNNNLNSICAPVGYTVQPVTVCTPVQTVRNTSTVTPSQNSPVLVEHLQNGVHQHHVVKPTTKPLKNNNNTNKNERVYPKPAYSYSCLIAMALKNSRNGSLPVSEIYNFMIENFPYFKTAPDGWKNSVRHNLSLNKCFEKVESPKSVGSHTRKGCLWGLNPAKIEKMEEEIVKWRKKDPESVKNSMARPENLELIEQGRAGQVKEESKPVIPESIAPPVIPTSTATTATAGKNITIKTEPNMVIVKVDPDQDQEVDVEDLKDIDMMDSGLSLDPSLSDLALQNGLWDDDLNSELGLTTNQSHIALGGSINGTLSLSMPSTHVNGSSLYHGHLTYSTGTQGIHSPHGTPTKIYPSTPSRVLSAVN</sequence>
<dbReference type="PROSITE" id="PS00658">
    <property type="entry name" value="FORK_HEAD_2"/>
    <property type="match status" value="1"/>
</dbReference>